<evidence type="ECO:0000313" key="1">
    <source>
        <dbReference type="EMBL" id="TDT17732.1"/>
    </source>
</evidence>
<keyword evidence="2" id="KW-1185">Reference proteome</keyword>
<dbReference type="AlphaFoldDB" id="A0A4R7I2A9"/>
<reference evidence="1 2" key="1">
    <citation type="submission" date="2019-03" db="EMBL/GenBank/DDBJ databases">
        <title>Sequencing the genomes of 1000 actinobacteria strains.</title>
        <authorList>
            <person name="Klenk H.-P."/>
        </authorList>
    </citation>
    <scope>NUCLEOTIDE SEQUENCE [LARGE SCALE GENOMIC DNA]</scope>
    <source>
        <strain evidence="1 2">DSM 18936</strain>
    </source>
</reference>
<proteinExistence type="predicted"/>
<organism evidence="1 2">
    <name type="scientific">Ilumatobacter fluminis</name>
    <dbReference type="NCBI Taxonomy" id="467091"/>
    <lineage>
        <taxon>Bacteria</taxon>
        <taxon>Bacillati</taxon>
        <taxon>Actinomycetota</taxon>
        <taxon>Acidimicrobiia</taxon>
        <taxon>Acidimicrobiales</taxon>
        <taxon>Ilumatobacteraceae</taxon>
        <taxon>Ilumatobacter</taxon>
    </lineage>
</organism>
<sequence length="248" mass="27815">MAPDELADPLAFLTEAEVEIEGRMPWSSNATFLTTLRCDGPDGAIEQQAIYKPVRGERPLWDFEPGLHKRERAMFLLSEHLGLGLVPPTVIRDGPLGEGSLQWFVPADHSEHYFTIYETRGHLHDRLREMAVLDIIANNTDRKSGHCLLQPGADDDPSLDRVWAIDNGLCFAAPYKVRTVIWEFAGDTIDDDVLARAATLLDDVPAEIAELLDDDEVVAMQHRATKLVTERALPAEDGDYHHYPWPLV</sequence>
<dbReference type="InterPro" id="IPR022292">
    <property type="entry name" value="CHP03843"/>
</dbReference>
<accession>A0A4R7I2A9</accession>
<protein>
    <submittedName>
        <fullName evidence="1">Putative repeat protein (TIGR03843 family)</fullName>
    </submittedName>
</protein>
<name>A0A4R7I2A9_9ACTN</name>
<dbReference type="Proteomes" id="UP000294558">
    <property type="component" value="Unassembled WGS sequence"/>
</dbReference>
<gene>
    <name evidence="1" type="ORF">BDK89_3344</name>
</gene>
<dbReference type="NCBIfam" id="TIGR03843">
    <property type="entry name" value="SCO1664 family protein"/>
    <property type="match status" value="1"/>
</dbReference>
<dbReference type="EMBL" id="SOAU01000001">
    <property type="protein sequence ID" value="TDT17732.1"/>
    <property type="molecule type" value="Genomic_DNA"/>
</dbReference>
<dbReference type="OrthoDB" id="3423180at2"/>
<evidence type="ECO:0000313" key="2">
    <source>
        <dbReference type="Proteomes" id="UP000294558"/>
    </source>
</evidence>
<comment type="caution">
    <text evidence="1">The sequence shown here is derived from an EMBL/GenBank/DDBJ whole genome shotgun (WGS) entry which is preliminary data.</text>
</comment>